<evidence type="ECO:0000313" key="2">
    <source>
        <dbReference type="Proteomes" id="UP000553209"/>
    </source>
</evidence>
<dbReference type="EMBL" id="JAAXPG010000002">
    <property type="protein sequence ID" value="NKY96697.1"/>
    <property type="molecule type" value="Genomic_DNA"/>
</dbReference>
<organism evidence="1 2">
    <name type="scientific">Nocardiopsis alborubida</name>
    <dbReference type="NCBI Taxonomy" id="146802"/>
    <lineage>
        <taxon>Bacteria</taxon>
        <taxon>Bacillati</taxon>
        <taxon>Actinomycetota</taxon>
        <taxon>Actinomycetes</taxon>
        <taxon>Streptosporangiales</taxon>
        <taxon>Nocardiopsidaceae</taxon>
        <taxon>Nocardiopsis</taxon>
    </lineage>
</organism>
<name>A0A7X6RP13_9ACTN</name>
<comment type="caution">
    <text evidence="1">The sequence shown here is derived from an EMBL/GenBank/DDBJ whole genome shotgun (WGS) entry which is preliminary data.</text>
</comment>
<accession>A0A7X6RP13</accession>
<keyword evidence="2" id="KW-1185">Reference proteome</keyword>
<evidence type="ECO:0000313" key="1">
    <source>
        <dbReference type="EMBL" id="NKY96697.1"/>
    </source>
</evidence>
<reference evidence="1 2" key="1">
    <citation type="submission" date="2020-04" db="EMBL/GenBank/DDBJ databases">
        <title>MicrobeNet Type strains.</title>
        <authorList>
            <person name="Nicholson A.C."/>
        </authorList>
    </citation>
    <scope>NUCLEOTIDE SEQUENCE [LARGE SCALE GENOMIC DNA]</scope>
    <source>
        <strain evidence="1 2">ATCC 23612</strain>
    </source>
</reference>
<dbReference type="Proteomes" id="UP000553209">
    <property type="component" value="Unassembled WGS sequence"/>
</dbReference>
<proteinExistence type="predicted"/>
<sequence>MRFHATVAFTPTKDADEAAHAAAFEACTHRLVAVLGQLPDAVNPTVTGGLSGYQLVVSATVTSADQAEDAALFSALLRTALHAAGVGTPHWPGLAA</sequence>
<dbReference type="RefSeq" id="WP_061080262.1">
    <property type="nucleotide sequence ID" value="NZ_JAAXPG010000002.1"/>
</dbReference>
<gene>
    <name evidence="1" type="ORF">HGB44_03270</name>
</gene>
<dbReference type="AlphaFoldDB" id="A0A7X6RP13"/>
<protein>
    <submittedName>
        <fullName evidence="1">Uncharacterized protein</fullName>
    </submittedName>
</protein>